<organism evidence="17 18">
    <name type="scientific">Mariniblastus fucicola</name>
    <dbReference type="NCBI Taxonomy" id="980251"/>
    <lineage>
        <taxon>Bacteria</taxon>
        <taxon>Pseudomonadati</taxon>
        <taxon>Planctomycetota</taxon>
        <taxon>Planctomycetia</taxon>
        <taxon>Pirellulales</taxon>
        <taxon>Pirellulaceae</taxon>
        <taxon>Mariniblastus</taxon>
    </lineage>
</organism>
<dbReference type="Pfam" id="PF13155">
    <property type="entry name" value="Toprim_2"/>
    <property type="match status" value="1"/>
</dbReference>
<dbReference type="KEGG" id="mff:MFFC18_17700"/>
<evidence type="ECO:0000256" key="13">
    <source>
        <dbReference type="PIRNR" id="PIRNR002811"/>
    </source>
</evidence>
<feature type="domain" description="Toprim" evidence="16">
    <location>
        <begin position="268"/>
        <end position="349"/>
    </location>
</feature>
<accession>A0A5B9P8Y3</accession>
<dbReference type="Gene3D" id="3.90.980.10">
    <property type="entry name" value="DNA primase, catalytic core, N-terminal domain"/>
    <property type="match status" value="1"/>
</dbReference>
<comment type="function">
    <text evidence="12 13">RNA polymerase that catalyzes the synthesis of short RNA molecules used as primers for DNA polymerase during DNA replication.</text>
</comment>
<dbReference type="GO" id="GO:0005737">
    <property type="term" value="C:cytoplasm"/>
    <property type="evidence" value="ECO:0007669"/>
    <property type="project" value="TreeGrafter"/>
</dbReference>
<dbReference type="Gene3D" id="3.40.1360.10">
    <property type="match status" value="1"/>
</dbReference>
<dbReference type="HAMAP" id="MF_00974">
    <property type="entry name" value="DNA_primase_DnaG"/>
    <property type="match status" value="1"/>
</dbReference>
<dbReference type="InterPro" id="IPR007693">
    <property type="entry name" value="DNA_helicase_DnaB-like_N"/>
</dbReference>
<keyword evidence="8 12" id="KW-0862">Zinc</keyword>
<dbReference type="InterPro" id="IPR034151">
    <property type="entry name" value="TOPRIM_DnaG_bac"/>
</dbReference>
<gene>
    <name evidence="12 17" type="primary">dnaG</name>
    <name evidence="17" type="ORF">MFFC18_17700</name>
</gene>
<dbReference type="SMART" id="SM00400">
    <property type="entry name" value="ZnF_CHCC"/>
    <property type="match status" value="1"/>
</dbReference>
<evidence type="ECO:0000256" key="1">
    <source>
        <dbReference type="ARBA" id="ARBA00022478"/>
    </source>
</evidence>
<dbReference type="InterPro" id="IPR006295">
    <property type="entry name" value="DNA_primase_DnaG"/>
</dbReference>
<dbReference type="PANTHER" id="PTHR30313:SF2">
    <property type="entry name" value="DNA PRIMASE"/>
    <property type="match status" value="1"/>
</dbReference>
<dbReference type="InterPro" id="IPR037068">
    <property type="entry name" value="DNA_primase_core_N_sf"/>
</dbReference>
<comment type="subunit">
    <text evidence="12">Monomer. Interacts with DnaB.</text>
</comment>
<sequence length="629" mass="70839">MPIGPDFDAKDRVKQATSIVDLVSRTINLRRQGPNYVGLCPWHDDKRPSFTVNPVRQRFSCFVCDLHGDVFDFTMKMESVDFRGALEILAQAAGIVLKQHGPKTEPGNPDHKPTLFEAMKWVEEQYHQCLLHSNEAIPVREYLQDRGITQESIDKFRVGFAPLAWSWLVDRCRSTRFTPKILEACGLILMNNRGTWYERFRGRVLFPIRDTQDRPIALGGRVVPGIYGTEDEPKGKYYNSTETRLFTKSDNLYGLNIALEGLRKADDKSLTIVEGYTDVIAAHQAGVTNVVAALGTALNERHIRLIKRFADSITLVLDGDDAGQRRTSEVLDLFVTSDVDLRILTLPEGMDPFDLCMKQGGEAFQKMIEGAPDAISHRIRTETKGVDLLNQTHAATKALNNILKTLAGIPASEIAASAAKQLRQQQLIGRLSRQFQIDSEHISRRLNEIRNSLRPRNYDADADSKNMVPAKIQTVDFSSFVGKERELLQLLILQPALLDTAVEKVSPDQFVAGPLKAIYQIMDDFFHDEREVDHDSLMLEVQDPVLRNVIARLYDEAASKNELESGDSTSFALDMNQQFDSVLAAFEDEVIANDHRAKVSQLQQKALDKEEELAALEELLNQTKQRHGL</sequence>
<keyword evidence="7 12" id="KW-0863">Zinc-finger</keyword>
<dbReference type="EC" id="2.7.7.101" evidence="12"/>
<keyword evidence="4 12" id="KW-0548">Nucleotidyltransferase</keyword>
<dbReference type="OrthoDB" id="9803773at2"/>
<dbReference type="Gene3D" id="3.90.580.10">
    <property type="entry name" value="Zinc finger, CHC2-type domain"/>
    <property type="match status" value="1"/>
</dbReference>
<evidence type="ECO:0000256" key="4">
    <source>
        <dbReference type="ARBA" id="ARBA00022695"/>
    </source>
</evidence>
<dbReference type="PANTHER" id="PTHR30313">
    <property type="entry name" value="DNA PRIMASE"/>
    <property type="match status" value="1"/>
</dbReference>
<comment type="cofactor">
    <cofactor evidence="12 13 14">
        <name>Zn(2+)</name>
        <dbReference type="ChEBI" id="CHEBI:29105"/>
    </cofactor>
    <text evidence="12 13 14">Binds 1 zinc ion per monomer.</text>
</comment>
<evidence type="ECO:0000256" key="11">
    <source>
        <dbReference type="ARBA" id="ARBA00023163"/>
    </source>
</evidence>
<dbReference type="GO" id="GO:1990077">
    <property type="term" value="C:primosome complex"/>
    <property type="evidence" value="ECO:0007669"/>
    <property type="project" value="UniProtKB-KW"/>
</dbReference>
<keyword evidence="1 12" id="KW-0240">DNA-directed RNA polymerase</keyword>
<dbReference type="NCBIfam" id="TIGR01391">
    <property type="entry name" value="dnaG"/>
    <property type="match status" value="1"/>
</dbReference>
<comment type="similarity">
    <text evidence="12 13">Belongs to the DnaG primase family.</text>
</comment>
<dbReference type="InterPro" id="IPR050219">
    <property type="entry name" value="DnaG_primase"/>
</dbReference>
<dbReference type="SUPFAM" id="SSF56731">
    <property type="entry name" value="DNA primase core"/>
    <property type="match status" value="1"/>
</dbReference>
<evidence type="ECO:0000256" key="15">
    <source>
        <dbReference type="SAM" id="Coils"/>
    </source>
</evidence>
<feature type="coiled-coil region" evidence="15">
    <location>
        <begin position="592"/>
        <end position="626"/>
    </location>
</feature>
<dbReference type="Pfam" id="PF08275">
    <property type="entry name" value="DNAG_N"/>
    <property type="match status" value="1"/>
</dbReference>
<evidence type="ECO:0000256" key="14">
    <source>
        <dbReference type="PIRSR" id="PIRSR002811-1"/>
    </source>
</evidence>
<evidence type="ECO:0000256" key="3">
    <source>
        <dbReference type="ARBA" id="ARBA00022679"/>
    </source>
</evidence>
<dbReference type="InterPro" id="IPR006171">
    <property type="entry name" value="TOPRIM_dom"/>
</dbReference>
<protein>
    <recommendedName>
        <fullName evidence="12 13">DNA primase</fullName>
        <ecNumber evidence="12">2.7.7.101</ecNumber>
    </recommendedName>
</protein>
<dbReference type="InterPro" id="IPR036185">
    <property type="entry name" value="DNA_heli_DnaB-like_N_sf"/>
</dbReference>
<dbReference type="GO" id="GO:0008270">
    <property type="term" value="F:zinc ion binding"/>
    <property type="evidence" value="ECO:0007669"/>
    <property type="project" value="UniProtKB-UniRule"/>
</dbReference>
<dbReference type="GO" id="GO:0003677">
    <property type="term" value="F:DNA binding"/>
    <property type="evidence" value="ECO:0007669"/>
    <property type="project" value="UniProtKB-KW"/>
</dbReference>
<evidence type="ECO:0000313" key="18">
    <source>
        <dbReference type="Proteomes" id="UP000322214"/>
    </source>
</evidence>
<evidence type="ECO:0000256" key="7">
    <source>
        <dbReference type="ARBA" id="ARBA00022771"/>
    </source>
</evidence>
<keyword evidence="15" id="KW-0175">Coiled coil</keyword>
<dbReference type="Pfam" id="PF01807">
    <property type="entry name" value="Zn_ribbon_DnaG"/>
    <property type="match status" value="1"/>
</dbReference>
<dbReference type="InterPro" id="IPR016136">
    <property type="entry name" value="DNA_helicase_N/primase_C"/>
</dbReference>
<dbReference type="Pfam" id="PF00772">
    <property type="entry name" value="DnaB"/>
    <property type="match status" value="1"/>
</dbReference>
<keyword evidence="9" id="KW-0460">Magnesium</keyword>
<comment type="domain">
    <text evidence="12">Contains an N-terminal zinc-binding domain, a central core domain that contains the primase activity, and a C-terminal DnaB-binding domain.</text>
</comment>
<dbReference type="EMBL" id="CP042912">
    <property type="protein sequence ID" value="QEG21909.1"/>
    <property type="molecule type" value="Genomic_DNA"/>
</dbReference>
<dbReference type="InterPro" id="IPR030846">
    <property type="entry name" value="DnaG_bac"/>
</dbReference>
<dbReference type="GO" id="GO:0003678">
    <property type="term" value="F:DNA helicase activity"/>
    <property type="evidence" value="ECO:0007669"/>
    <property type="project" value="InterPro"/>
</dbReference>
<dbReference type="CDD" id="cd03364">
    <property type="entry name" value="TOPRIM_DnaG_primases"/>
    <property type="match status" value="1"/>
</dbReference>
<dbReference type="Proteomes" id="UP000322214">
    <property type="component" value="Chromosome"/>
</dbReference>
<feature type="zinc finger region" description="CHC2-type" evidence="12 14">
    <location>
        <begin position="40"/>
        <end position="64"/>
    </location>
</feature>
<evidence type="ECO:0000259" key="16">
    <source>
        <dbReference type="PROSITE" id="PS50880"/>
    </source>
</evidence>
<dbReference type="SUPFAM" id="SSF57783">
    <property type="entry name" value="Zinc beta-ribbon"/>
    <property type="match status" value="1"/>
</dbReference>
<dbReference type="Gene3D" id="1.10.860.10">
    <property type="entry name" value="DNAb Helicase, Chain A"/>
    <property type="match status" value="1"/>
</dbReference>
<evidence type="ECO:0000256" key="5">
    <source>
        <dbReference type="ARBA" id="ARBA00022705"/>
    </source>
</evidence>
<dbReference type="InterPro" id="IPR013264">
    <property type="entry name" value="DNAG_N"/>
</dbReference>
<proteinExistence type="inferred from homology"/>
<evidence type="ECO:0000256" key="9">
    <source>
        <dbReference type="ARBA" id="ARBA00022842"/>
    </source>
</evidence>
<keyword evidence="5 12" id="KW-0235">DNA replication</keyword>
<dbReference type="STRING" id="980251.GCA_001642875_03371"/>
<dbReference type="GO" id="GO:0000428">
    <property type="term" value="C:DNA-directed RNA polymerase complex"/>
    <property type="evidence" value="ECO:0007669"/>
    <property type="project" value="UniProtKB-KW"/>
</dbReference>
<dbReference type="GO" id="GO:0005524">
    <property type="term" value="F:ATP binding"/>
    <property type="evidence" value="ECO:0007669"/>
    <property type="project" value="InterPro"/>
</dbReference>
<dbReference type="InterPro" id="IPR036977">
    <property type="entry name" value="DNA_primase_Znf_CHC2"/>
</dbReference>
<evidence type="ECO:0000256" key="12">
    <source>
        <dbReference type="HAMAP-Rule" id="MF_00974"/>
    </source>
</evidence>
<evidence type="ECO:0000256" key="2">
    <source>
        <dbReference type="ARBA" id="ARBA00022515"/>
    </source>
</evidence>
<name>A0A5B9P8Y3_9BACT</name>
<dbReference type="FunFam" id="3.90.580.10:FF:000001">
    <property type="entry name" value="DNA primase"/>
    <property type="match status" value="1"/>
</dbReference>
<dbReference type="AlphaFoldDB" id="A0A5B9P8Y3"/>
<keyword evidence="18" id="KW-1185">Reference proteome</keyword>
<keyword evidence="2 12" id="KW-0639">Primosome</keyword>
<evidence type="ECO:0000313" key="17">
    <source>
        <dbReference type="EMBL" id="QEG21909.1"/>
    </source>
</evidence>
<comment type="catalytic activity">
    <reaction evidence="12">
        <text>ssDNA + n NTP = ssDNA/pppN(pN)n-1 hybrid + (n-1) diphosphate.</text>
        <dbReference type="EC" id="2.7.7.101"/>
    </reaction>
</comment>
<dbReference type="PIRSF" id="PIRSF002811">
    <property type="entry name" value="DnaG"/>
    <property type="match status" value="1"/>
</dbReference>
<keyword evidence="6 12" id="KW-0479">Metal-binding</keyword>
<keyword evidence="11 12" id="KW-0804">Transcription</keyword>
<dbReference type="RefSeq" id="WP_075085575.1">
    <property type="nucleotide sequence ID" value="NZ_CP042912.1"/>
</dbReference>
<keyword evidence="3 12" id="KW-0808">Transferase</keyword>
<evidence type="ECO:0000256" key="6">
    <source>
        <dbReference type="ARBA" id="ARBA00022723"/>
    </source>
</evidence>
<dbReference type="SMART" id="SM00493">
    <property type="entry name" value="TOPRIM"/>
    <property type="match status" value="1"/>
</dbReference>
<evidence type="ECO:0000256" key="8">
    <source>
        <dbReference type="ARBA" id="ARBA00022833"/>
    </source>
</evidence>
<dbReference type="InterPro" id="IPR002694">
    <property type="entry name" value="Znf_CHC2"/>
</dbReference>
<dbReference type="GO" id="GO:0003899">
    <property type="term" value="F:DNA-directed RNA polymerase activity"/>
    <property type="evidence" value="ECO:0007669"/>
    <property type="project" value="UniProtKB-UniRule"/>
</dbReference>
<keyword evidence="10 12" id="KW-0238">DNA-binding</keyword>
<dbReference type="PROSITE" id="PS50880">
    <property type="entry name" value="TOPRIM"/>
    <property type="match status" value="1"/>
</dbReference>
<reference evidence="17 18" key="1">
    <citation type="submission" date="2019-08" db="EMBL/GenBank/DDBJ databases">
        <title>Deep-cultivation of Planctomycetes and their phenomic and genomic characterization uncovers novel biology.</title>
        <authorList>
            <person name="Wiegand S."/>
            <person name="Jogler M."/>
            <person name="Boedeker C."/>
            <person name="Pinto D."/>
            <person name="Vollmers J."/>
            <person name="Rivas-Marin E."/>
            <person name="Kohn T."/>
            <person name="Peeters S.H."/>
            <person name="Heuer A."/>
            <person name="Rast P."/>
            <person name="Oberbeckmann S."/>
            <person name="Bunk B."/>
            <person name="Jeske O."/>
            <person name="Meyerdierks A."/>
            <person name="Storesund J.E."/>
            <person name="Kallscheuer N."/>
            <person name="Luecker S."/>
            <person name="Lage O.M."/>
            <person name="Pohl T."/>
            <person name="Merkel B.J."/>
            <person name="Hornburger P."/>
            <person name="Mueller R.-W."/>
            <person name="Bruemmer F."/>
            <person name="Labrenz M."/>
            <person name="Spormann A.M."/>
            <person name="Op den Camp H."/>
            <person name="Overmann J."/>
            <person name="Amann R."/>
            <person name="Jetten M.S.M."/>
            <person name="Mascher T."/>
            <person name="Medema M.H."/>
            <person name="Devos D.P."/>
            <person name="Kaster A.-K."/>
            <person name="Ovreas L."/>
            <person name="Rohde M."/>
            <person name="Galperin M.Y."/>
            <person name="Jogler C."/>
        </authorList>
    </citation>
    <scope>NUCLEOTIDE SEQUENCE [LARGE SCALE GENOMIC DNA]</scope>
    <source>
        <strain evidence="17 18">FC18</strain>
    </source>
</reference>
<dbReference type="SUPFAM" id="SSF48024">
    <property type="entry name" value="N-terminal domain of DnaB helicase"/>
    <property type="match status" value="1"/>
</dbReference>
<dbReference type="GO" id="GO:0006269">
    <property type="term" value="P:DNA replication, synthesis of primer"/>
    <property type="evidence" value="ECO:0007669"/>
    <property type="project" value="UniProtKB-UniRule"/>
</dbReference>
<evidence type="ECO:0000256" key="10">
    <source>
        <dbReference type="ARBA" id="ARBA00023125"/>
    </source>
</evidence>